<feature type="compositionally biased region" description="Basic and acidic residues" evidence="1">
    <location>
        <begin position="38"/>
        <end position="50"/>
    </location>
</feature>
<organism evidence="2">
    <name type="scientific">Sesamum radiatum</name>
    <name type="common">Black benniseed</name>
    <dbReference type="NCBI Taxonomy" id="300843"/>
    <lineage>
        <taxon>Eukaryota</taxon>
        <taxon>Viridiplantae</taxon>
        <taxon>Streptophyta</taxon>
        <taxon>Embryophyta</taxon>
        <taxon>Tracheophyta</taxon>
        <taxon>Spermatophyta</taxon>
        <taxon>Magnoliopsida</taxon>
        <taxon>eudicotyledons</taxon>
        <taxon>Gunneridae</taxon>
        <taxon>Pentapetalae</taxon>
        <taxon>asterids</taxon>
        <taxon>lamiids</taxon>
        <taxon>Lamiales</taxon>
        <taxon>Pedaliaceae</taxon>
        <taxon>Sesamum</taxon>
    </lineage>
</organism>
<gene>
    <name evidence="2" type="ORF">Sradi_3810100</name>
</gene>
<protein>
    <submittedName>
        <fullName evidence="2">Uncharacterized protein</fullName>
    </submittedName>
</protein>
<sequence length="50" mass="5436">MAREKESLLRLKKVPFEAPSKTSAVPEGIPFPAPGGLQEKEDPVCGEKNE</sequence>
<feature type="region of interest" description="Disordered" evidence="1">
    <location>
        <begin position="16"/>
        <end position="50"/>
    </location>
</feature>
<dbReference type="AlphaFoldDB" id="A0AAW2Q0C1"/>
<name>A0AAW2Q0C1_SESRA</name>
<comment type="caution">
    <text evidence="2">The sequence shown here is derived from an EMBL/GenBank/DDBJ whole genome shotgun (WGS) entry which is preliminary data.</text>
</comment>
<reference evidence="2" key="1">
    <citation type="submission" date="2020-06" db="EMBL/GenBank/DDBJ databases">
        <authorList>
            <person name="Li T."/>
            <person name="Hu X."/>
            <person name="Zhang T."/>
            <person name="Song X."/>
            <person name="Zhang H."/>
            <person name="Dai N."/>
            <person name="Sheng W."/>
            <person name="Hou X."/>
            <person name="Wei L."/>
        </authorList>
    </citation>
    <scope>NUCLEOTIDE SEQUENCE</scope>
    <source>
        <strain evidence="2">G02</strain>
        <tissue evidence="2">Leaf</tissue>
    </source>
</reference>
<evidence type="ECO:0000313" key="2">
    <source>
        <dbReference type="EMBL" id="KAL0361256.1"/>
    </source>
</evidence>
<reference evidence="2" key="2">
    <citation type="journal article" date="2024" name="Plant">
        <title>Genomic evolution and insights into agronomic trait innovations of Sesamum species.</title>
        <authorList>
            <person name="Miao H."/>
            <person name="Wang L."/>
            <person name="Qu L."/>
            <person name="Liu H."/>
            <person name="Sun Y."/>
            <person name="Le M."/>
            <person name="Wang Q."/>
            <person name="Wei S."/>
            <person name="Zheng Y."/>
            <person name="Lin W."/>
            <person name="Duan Y."/>
            <person name="Cao H."/>
            <person name="Xiong S."/>
            <person name="Wang X."/>
            <person name="Wei L."/>
            <person name="Li C."/>
            <person name="Ma Q."/>
            <person name="Ju M."/>
            <person name="Zhao R."/>
            <person name="Li G."/>
            <person name="Mu C."/>
            <person name="Tian Q."/>
            <person name="Mei H."/>
            <person name="Zhang T."/>
            <person name="Gao T."/>
            <person name="Zhang H."/>
        </authorList>
    </citation>
    <scope>NUCLEOTIDE SEQUENCE</scope>
    <source>
        <strain evidence="2">G02</strain>
    </source>
</reference>
<accession>A0AAW2Q0C1</accession>
<dbReference type="EMBL" id="JACGWJ010000016">
    <property type="protein sequence ID" value="KAL0361256.1"/>
    <property type="molecule type" value="Genomic_DNA"/>
</dbReference>
<proteinExistence type="predicted"/>
<evidence type="ECO:0000256" key="1">
    <source>
        <dbReference type="SAM" id="MobiDB-lite"/>
    </source>
</evidence>